<proteinExistence type="predicted"/>
<dbReference type="SUPFAM" id="SSF140453">
    <property type="entry name" value="EsxAB dimer-like"/>
    <property type="match status" value="1"/>
</dbReference>
<feature type="compositionally biased region" description="Low complexity" evidence="1">
    <location>
        <begin position="249"/>
        <end position="279"/>
    </location>
</feature>
<feature type="compositionally biased region" description="Basic and acidic residues" evidence="1">
    <location>
        <begin position="143"/>
        <end position="153"/>
    </location>
</feature>
<protein>
    <submittedName>
        <fullName evidence="2">WXG100 family type VII secretion target</fullName>
    </submittedName>
</protein>
<organism evidence="2 3">
    <name type="scientific">Nocardia lasii</name>
    <dbReference type="NCBI Taxonomy" id="1616107"/>
    <lineage>
        <taxon>Bacteria</taxon>
        <taxon>Bacillati</taxon>
        <taxon>Actinomycetota</taxon>
        <taxon>Actinomycetes</taxon>
        <taxon>Mycobacteriales</taxon>
        <taxon>Nocardiaceae</taxon>
        <taxon>Nocardia</taxon>
    </lineage>
</organism>
<sequence>MVFEDKQIPAPESTTGFRHPQINAAFNPLQPNDNALAAAGQYSQIAQKWRQGVTDFAARMNRSSAAAWDGQAAEASREAIRNYTQRATDLAPELDALAARVGQAAQAITTTKDELPDLGQNFQWTSPSTWDVWNNVDPDEQEEKARQVMDQHYVKPFGDADSTIPKLSVPVSPTNPLHGGIDDGTGGGNPGGGGSGGNGGGNAGDGGNPATAPADTEDSQQEEQDPGDTDDDTTDDSSPSEESDDNGDDTTPSSATPDTPTSPSAATPTTPSAATPSTGSPGGGGGGGGGGAGGGAGSPVAAPIAGRAAPGGPTGATAAGAAGSAGAGRAGMGPMMGAPGAGRGRGNDGEDTHEIPDYLITAANTEELLGEQPRTLPEGVIGADAPAANTPPPANPAHPQS</sequence>
<dbReference type="Gene3D" id="1.20.1260.20">
    <property type="entry name" value="PPE superfamily"/>
    <property type="match status" value="1"/>
</dbReference>
<comment type="caution">
    <text evidence="2">The sequence shown here is derived from an EMBL/GenBank/DDBJ whole genome shotgun (WGS) entry which is preliminary data.</text>
</comment>
<feature type="compositionally biased region" description="Gly residues" evidence="1">
    <location>
        <begin position="280"/>
        <end position="297"/>
    </location>
</feature>
<evidence type="ECO:0000256" key="1">
    <source>
        <dbReference type="SAM" id="MobiDB-lite"/>
    </source>
</evidence>
<dbReference type="Pfam" id="PF06013">
    <property type="entry name" value="WXG100"/>
    <property type="match status" value="1"/>
</dbReference>
<dbReference type="EMBL" id="JBHSQN010000001">
    <property type="protein sequence ID" value="MFC6009466.1"/>
    <property type="molecule type" value="Genomic_DNA"/>
</dbReference>
<feature type="compositionally biased region" description="Low complexity" evidence="1">
    <location>
        <begin position="298"/>
        <end position="322"/>
    </location>
</feature>
<dbReference type="Proteomes" id="UP001596223">
    <property type="component" value="Unassembled WGS sequence"/>
</dbReference>
<dbReference type="InterPro" id="IPR036689">
    <property type="entry name" value="ESAT-6-like_sf"/>
</dbReference>
<feature type="compositionally biased region" description="Gly residues" evidence="1">
    <location>
        <begin position="182"/>
        <end position="207"/>
    </location>
</feature>
<name>A0ABW1JKP9_9NOCA</name>
<feature type="compositionally biased region" description="Acidic residues" evidence="1">
    <location>
        <begin position="215"/>
        <end position="248"/>
    </location>
</feature>
<evidence type="ECO:0000313" key="2">
    <source>
        <dbReference type="EMBL" id="MFC6009466.1"/>
    </source>
</evidence>
<keyword evidence="3" id="KW-1185">Reference proteome</keyword>
<feature type="compositionally biased region" description="Pro residues" evidence="1">
    <location>
        <begin position="389"/>
        <end position="401"/>
    </location>
</feature>
<feature type="compositionally biased region" description="Polar residues" evidence="1">
    <location>
        <begin position="123"/>
        <end position="132"/>
    </location>
</feature>
<dbReference type="InterPro" id="IPR010310">
    <property type="entry name" value="T7SS_ESAT-6-like"/>
</dbReference>
<reference evidence="3" key="1">
    <citation type="journal article" date="2019" name="Int. J. Syst. Evol. Microbiol.">
        <title>The Global Catalogue of Microorganisms (GCM) 10K type strain sequencing project: providing services to taxonomists for standard genome sequencing and annotation.</title>
        <authorList>
            <consortium name="The Broad Institute Genomics Platform"/>
            <consortium name="The Broad Institute Genome Sequencing Center for Infectious Disease"/>
            <person name="Wu L."/>
            <person name="Ma J."/>
        </authorList>
    </citation>
    <scope>NUCLEOTIDE SEQUENCE [LARGE SCALE GENOMIC DNA]</scope>
    <source>
        <strain evidence="3">CCUG 36956</strain>
    </source>
</reference>
<evidence type="ECO:0000313" key="3">
    <source>
        <dbReference type="Proteomes" id="UP001596223"/>
    </source>
</evidence>
<feature type="compositionally biased region" description="Basic and acidic residues" evidence="1">
    <location>
        <begin position="345"/>
        <end position="356"/>
    </location>
</feature>
<dbReference type="RefSeq" id="WP_378597903.1">
    <property type="nucleotide sequence ID" value="NZ_JBHSQN010000001.1"/>
</dbReference>
<gene>
    <name evidence="2" type="ORF">ACFP3H_00220</name>
</gene>
<accession>A0ABW1JKP9</accession>
<feature type="region of interest" description="Disordered" evidence="1">
    <location>
        <begin position="123"/>
        <end position="401"/>
    </location>
</feature>
<dbReference type="InterPro" id="IPR038332">
    <property type="entry name" value="PPE_sf"/>
</dbReference>